<proteinExistence type="predicted"/>
<reference evidence="2" key="1">
    <citation type="submission" date="2021-03" db="EMBL/GenBank/DDBJ databases">
        <title>Molecular epidemiology and mechanisms of colistin and carbapenem resistance in Enterobacteriaceae from clinical isolates, the environment and porcine samples in Pretoria, South Africa.</title>
        <authorList>
            <person name="Bogoshi D."/>
            <person name="Mbelle N.M."/>
            <person name="Naidoo V."/>
            <person name="Osei Sekyere J."/>
        </authorList>
    </citation>
    <scope>NUCLEOTIDE SEQUENCE</scope>
    <source>
        <strain evidence="2">C052</strain>
    </source>
</reference>
<sequence length="83" mass="9422">MILPFTIDNSDKTDSSDKDDRPNHKTTSYGDKNEKFLSPLKSLFFAPTAPNMVLVYLRHAGIVLLPSMDFIYRRTINENSSIA</sequence>
<dbReference type="AlphaFoldDB" id="A0A939NJE7"/>
<accession>A0A939NJE7</accession>
<gene>
    <name evidence="2" type="ORF">J4727_02410</name>
</gene>
<organism evidence="2 3">
    <name type="scientific">Providencia rettgeri</name>
    <dbReference type="NCBI Taxonomy" id="587"/>
    <lineage>
        <taxon>Bacteria</taxon>
        <taxon>Pseudomonadati</taxon>
        <taxon>Pseudomonadota</taxon>
        <taxon>Gammaproteobacteria</taxon>
        <taxon>Enterobacterales</taxon>
        <taxon>Morganellaceae</taxon>
        <taxon>Providencia</taxon>
    </lineage>
</organism>
<evidence type="ECO:0000313" key="2">
    <source>
        <dbReference type="EMBL" id="MBO1915829.1"/>
    </source>
</evidence>
<dbReference type="EMBL" id="JAGETQ010000007">
    <property type="protein sequence ID" value="MBO1915829.1"/>
    <property type="molecule type" value="Genomic_DNA"/>
</dbReference>
<comment type="caution">
    <text evidence="2">The sequence shown here is derived from an EMBL/GenBank/DDBJ whole genome shotgun (WGS) entry which is preliminary data.</text>
</comment>
<evidence type="ECO:0000256" key="1">
    <source>
        <dbReference type="SAM" id="MobiDB-lite"/>
    </source>
</evidence>
<evidence type="ECO:0000313" key="3">
    <source>
        <dbReference type="Proteomes" id="UP000664477"/>
    </source>
</evidence>
<feature type="region of interest" description="Disordered" evidence="1">
    <location>
        <begin position="1"/>
        <end position="31"/>
    </location>
</feature>
<protein>
    <submittedName>
        <fullName evidence="2">Uncharacterized protein</fullName>
    </submittedName>
</protein>
<dbReference type="Proteomes" id="UP000664477">
    <property type="component" value="Unassembled WGS sequence"/>
</dbReference>
<feature type="compositionally biased region" description="Basic and acidic residues" evidence="1">
    <location>
        <begin position="9"/>
        <end position="23"/>
    </location>
</feature>
<name>A0A939NJE7_PRORE</name>